<evidence type="ECO:0000256" key="5">
    <source>
        <dbReference type="ARBA" id="ARBA00022840"/>
    </source>
</evidence>
<dbReference type="GO" id="GO:0005737">
    <property type="term" value="C:cytoplasm"/>
    <property type="evidence" value="ECO:0007669"/>
    <property type="project" value="InterPro"/>
</dbReference>
<dbReference type="PROSITE" id="PS50862">
    <property type="entry name" value="AA_TRNA_LIGASE_II"/>
    <property type="match status" value="1"/>
</dbReference>
<dbReference type="EMBL" id="UINC01001526">
    <property type="protein sequence ID" value="SUZ82853.1"/>
    <property type="molecule type" value="Genomic_DNA"/>
</dbReference>
<dbReference type="Gene3D" id="3.40.50.800">
    <property type="entry name" value="Anticodon-binding domain"/>
    <property type="match status" value="1"/>
</dbReference>
<reference evidence="11" key="1">
    <citation type="submission" date="2018-05" db="EMBL/GenBank/DDBJ databases">
        <authorList>
            <person name="Lanie J.A."/>
            <person name="Ng W.-L."/>
            <person name="Kazmierczak K.M."/>
            <person name="Andrzejewski T.M."/>
            <person name="Davidsen T.M."/>
            <person name="Wayne K.J."/>
            <person name="Tettelin H."/>
            <person name="Glass J.I."/>
            <person name="Rusch D."/>
            <person name="Podicherti R."/>
            <person name="Tsui H.-C.T."/>
            <person name="Winkler M.E."/>
        </authorList>
    </citation>
    <scope>NUCLEOTIDE SEQUENCE</scope>
</reference>
<evidence type="ECO:0000256" key="6">
    <source>
        <dbReference type="ARBA" id="ARBA00022917"/>
    </source>
</evidence>
<dbReference type="InterPro" id="IPR004154">
    <property type="entry name" value="Anticodon-bd"/>
</dbReference>
<keyword evidence="4" id="KW-0547">Nucleotide-binding</keyword>
<dbReference type="InterPro" id="IPR015807">
    <property type="entry name" value="His-tRNA-ligase"/>
</dbReference>
<dbReference type="HAMAP" id="MF_00127">
    <property type="entry name" value="His_tRNA_synth"/>
    <property type="match status" value="1"/>
</dbReference>
<keyword evidence="3" id="KW-0436">Ligase</keyword>
<comment type="catalytic activity">
    <reaction evidence="9">
        <text>tRNA(His) + L-histidine + ATP = L-histidyl-tRNA(His) + AMP + diphosphate + H(+)</text>
        <dbReference type="Rhea" id="RHEA:17313"/>
        <dbReference type="Rhea" id="RHEA-COMP:9665"/>
        <dbReference type="Rhea" id="RHEA-COMP:9689"/>
        <dbReference type="ChEBI" id="CHEBI:15378"/>
        <dbReference type="ChEBI" id="CHEBI:30616"/>
        <dbReference type="ChEBI" id="CHEBI:33019"/>
        <dbReference type="ChEBI" id="CHEBI:57595"/>
        <dbReference type="ChEBI" id="CHEBI:78442"/>
        <dbReference type="ChEBI" id="CHEBI:78527"/>
        <dbReference type="ChEBI" id="CHEBI:456215"/>
        <dbReference type="EC" id="6.1.1.21"/>
    </reaction>
</comment>
<dbReference type="GO" id="GO:0004821">
    <property type="term" value="F:histidine-tRNA ligase activity"/>
    <property type="evidence" value="ECO:0007669"/>
    <property type="project" value="UniProtKB-EC"/>
</dbReference>
<sequence length="419" mass="45667">VADHPFRAPKGTRDILWPDSARWRALVDVFADVAGSAGYLEVILPMFEHVEVFQRLGEATDVVRKEMYSFEDKGGRTIALRPEQTASVVRAFAEHRPPVPWKAWYAGPNFRYERAQKGRFRQFDQVGVEALGPEDAHLDAEVIALAWRFYERLGLRRVTLLVNSLGSTDDRQRYVAALRTHFEAHLDALSEESRATLDTNPLRVLDSRREVDADLVAAAPNMADHLGDDSATHFSQVTDALGALGVPFTVAPRLVRGLDYYVRTTFEFAAEALDAAQNAVGGGGRYDGLAEDLGAPSTPGVGFALGVDRTLLACDAEGVFEAPSAAVDVFVVDTTGGNLAVVLTDRIRTAGLRADRSWDDRSMKAQMKAADRSGAALAVIVGDDERDAGTVTVRDLRGDAGQEAVALDSMIDTLRARLR</sequence>
<name>A0A381QZD2_9ZZZZ</name>
<evidence type="ECO:0000256" key="8">
    <source>
        <dbReference type="ARBA" id="ARBA00030619"/>
    </source>
</evidence>
<dbReference type="GO" id="GO:0005524">
    <property type="term" value="F:ATP binding"/>
    <property type="evidence" value="ECO:0007669"/>
    <property type="project" value="UniProtKB-KW"/>
</dbReference>
<dbReference type="CDD" id="cd00859">
    <property type="entry name" value="HisRS_anticodon"/>
    <property type="match status" value="1"/>
</dbReference>
<evidence type="ECO:0000256" key="4">
    <source>
        <dbReference type="ARBA" id="ARBA00022741"/>
    </source>
</evidence>
<dbReference type="Gene3D" id="3.30.930.10">
    <property type="entry name" value="Bira Bifunctional Protein, Domain 2"/>
    <property type="match status" value="1"/>
</dbReference>
<dbReference type="InterPro" id="IPR036621">
    <property type="entry name" value="Anticodon-bd_dom_sf"/>
</dbReference>
<dbReference type="Pfam" id="PF03129">
    <property type="entry name" value="HGTP_anticodon"/>
    <property type="match status" value="1"/>
</dbReference>
<proteinExistence type="inferred from homology"/>
<dbReference type="InterPro" id="IPR045864">
    <property type="entry name" value="aa-tRNA-synth_II/BPL/LPL"/>
</dbReference>
<feature type="domain" description="Aminoacyl-transfer RNA synthetases class-II family profile" evidence="10">
    <location>
        <begin position="24"/>
        <end position="323"/>
    </location>
</feature>
<dbReference type="AlphaFoldDB" id="A0A381QZD2"/>
<keyword evidence="5" id="KW-0067">ATP-binding</keyword>
<dbReference type="Pfam" id="PF13393">
    <property type="entry name" value="tRNA-synt_His"/>
    <property type="match status" value="1"/>
</dbReference>
<dbReference type="InterPro" id="IPR004516">
    <property type="entry name" value="HisRS/HisZ"/>
</dbReference>
<comment type="similarity">
    <text evidence="1">Belongs to the class-II aminoacyl-tRNA synthetase family.</text>
</comment>
<keyword evidence="7" id="KW-0030">Aminoacyl-tRNA synthetase</keyword>
<evidence type="ECO:0000259" key="10">
    <source>
        <dbReference type="PROSITE" id="PS50862"/>
    </source>
</evidence>
<evidence type="ECO:0000256" key="7">
    <source>
        <dbReference type="ARBA" id="ARBA00023146"/>
    </source>
</evidence>
<dbReference type="InterPro" id="IPR041715">
    <property type="entry name" value="HisRS-like_core"/>
</dbReference>
<dbReference type="InterPro" id="IPR006195">
    <property type="entry name" value="aa-tRNA-synth_II"/>
</dbReference>
<dbReference type="GO" id="GO:0006427">
    <property type="term" value="P:histidyl-tRNA aminoacylation"/>
    <property type="evidence" value="ECO:0007669"/>
    <property type="project" value="InterPro"/>
</dbReference>
<dbReference type="PANTHER" id="PTHR43707">
    <property type="entry name" value="HISTIDYL-TRNA SYNTHETASE"/>
    <property type="match status" value="1"/>
</dbReference>
<evidence type="ECO:0000256" key="1">
    <source>
        <dbReference type="ARBA" id="ARBA00008226"/>
    </source>
</evidence>
<protein>
    <recommendedName>
        <fullName evidence="2">histidine--tRNA ligase</fullName>
        <ecNumber evidence="2">6.1.1.21</ecNumber>
    </recommendedName>
    <alternativeName>
        <fullName evidence="8">Histidyl-tRNA synthetase</fullName>
    </alternativeName>
</protein>
<feature type="non-terminal residue" evidence="11">
    <location>
        <position position="1"/>
    </location>
</feature>
<keyword evidence="6" id="KW-0648">Protein biosynthesis</keyword>
<dbReference type="SUPFAM" id="SSF52954">
    <property type="entry name" value="Class II aaRS ABD-related"/>
    <property type="match status" value="1"/>
</dbReference>
<dbReference type="InterPro" id="IPR033656">
    <property type="entry name" value="HisRS_anticodon"/>
</dbReference>
<accession>A0A381QZD2</accession>
<evidence type="ECO:0000313" key="11">
    <source>
        <dbReference type="EMBL" id="SUZ82853.1"/>
    </source>
</evidence>
<dbReference type="CDD" id="cd00773">
    <property type="entry name" value="HisRS-like_core"/>
    <property type="match status" value="1"/>
</dbReference>
<evidence type="ECO:0000256" key="9">
    <source>
        <dbReference type="ARBA" id="ARBA00047639"/>
    </source>
</evidence>
<dbReference type="NCBIfam" id="TIGR00442">
    <property type="entry name" value="hisS"/>
    <property type="match status" value="1"/>
</dbReference>
<gene>
    <name evidence="11" type="ORF">METZ01_LOCUS35707</name>
</gene>
<evidence type="ECO:0000256" key="3">
    <source>
        <dbReference type="ARBA" id="ARBA00022598"/>
    </source>
</evidence>
<evidence type="ECO:0000256" key="2">
    <source>
        <dbReference type="ARBA" id="ARBA00012815"/>
    </source>
</evidence>
<dbReference type="PIRSF" id="PIRSF001549">
    <property type="entry name" value="His-tRNA_synth"/>
    <property type="match status" value="1"/>
</dbReference>
<dbReference type="SUPFAM" id="SSF55681">
    <property type="entry name" value="Class II aaRS and biotin synthetases"/>
    <property type="match status" value="1"/>
</dbReference>
<dbReference type="PANTHER" id="PTHR43707:SF1">
    <property type="entry name" value="HISTIDINE--TRNA LIGASE, MITOCHONDRIAL-RELATED"/>
    <property type="match status" value="1"/>
</dbReference>
<dbReference type="EC" id="6.1.1.21" evidence="2"/>
<organism evidence="11">
    <name type="scientific">marine metagenome</name>
    <dbReference type="NCBI Taxonomy" id="408172"/>
    <lineage>
        <taxon>unclassified sequences</taxon>
        <taxon>metagenomes</taxon>
        <taxon>ecological metagenomes</taxon>
    </lineage>
</organism>